<proteinExistence type="predicted"/>
<organism evidence="1 2">
    <name type="scientific">Streptococcus sanguinis</name>
    <dbReference type="NCBI Taxonomy" id="1305"/>
    <lineage>
        <taxon>Bacteria</taxon>
        <taxon>Bacillati</taxon>
        <taxon>Bacillota</taxon>
        <taxon>Bacilli</taxon>
        <taxon>Lactobacillales</taxon>
        <taxon>Streptococcaceae</taxon>
        <taxon>Streptococcus</taxon>
    </lineage>
</organism>
<evidence type="ECO:0008006" key="3">
    <source>
        <dbReference type="Google" id="ProtNLM"/>
    </source>
</evidence>
<evidence type="ECO:0000313" key="1">
    <source>
        <dbReference type="EMBL" id="QLB51676.1"/>
    </source>
</evidence>
<sequence>MIKGLKMTLLKNIFEKISSITTSGIEVKSLSEDEVEVIVAEINSLNPSEKDFIKNKLVEISKGRSSSYTPNIIAKKIYDNLFRDDGTLKDSRIISGFAAEFFLICILIDNGFEQQFCYKNLEENSAKKGFDGLYQINEEIWLVESKSTQEGDNISHKTTIKRAYDGITDQLAGKTKNDPWENAANHAKSFKSSESLIHKLEQLSIEYTRENYKKLSECNLIIGSTVIHKNTAFGIIDSKKIDDYLVGHQVKNEKVVAMNLSEQDLFVEIMKEIANVK</sequence>
<dbReference type="EMBL" id="CP040556">
    <property type="protein sequence ID" value="QLB51676.1"/>
    <property type="molecule type" value="Genomic_DNA"/>
</dbReference>
<dbReference type="Proteomes" id="UP000509410">
    <property type="component" value="Chromosome"/>
</dbReference>
<dbReference type="AlphaFoldDB" id="A0A7H8V5A2"/>
<name>A0A7H8V5A2_STRSA</name>
<accession>A0A7H8V5A2</accession>
<gene>
    <name evidence="1" type="ORF">FFV08_02725</name>
</gene>
<reference evidence="1 2" key="1">
    <citation type="submission" date="2019-05" db="EMBL/GenBank/DDBJ databases">
        <title>The organization of the Streptococcus sanguinis genomes.</title>
        <authorList>
            <person name="Wu C.H."/>
            <person name="Chen Y.Y.M."/>
            <person name="Wang H.Y."/>
        </authorList>
    </citation>
    <scope>NUCLEOTIDE SEQUENCE [LARGE SCALE GENOMIC DNA]</scope>
    <source>
        <strain evidence="1 2">CGMH010</strain>
    </source>
</reference>
<protein>
    <recommendedName>
        <fullName evidence="3">DUF1837 domain-containing protein</fullName>
    </recommendedName>
</protein>
<evidence type="ECO:0000313" key="2">
    <source>
        <dbReference type="Proteomes" id="UP000509410"/>
    </source>
</evidence>